<dbReference type="PANTHER" id="PTHR33755:SF3">
    <property type="entry name" value="TOXIN"/>
    <property type="match status" value="1"/>
</dbReference>
<dbReference type="InterPro" id="IPR035093">
    <property type="entry name" value="RelE/ParE_toxin_dom_sf"/>
</dbReference>
<protein>
    <recommendedName>
        <fullName evidence="3">Toxin</fullName>
    </recommendedName>
</protein>
<evidence type="ECO:0000256" key="3">
    <source>
        <dbReference type="PIRNR" id="PIRNR029218"/>
    </source>
</evidence>
<comment type="caution">
    <text evidence="4">The sequence shown here is derived from an EMBL/GenBank/DDBJ whole genome shotgun (WGS) entry which is preliminary data.</text>
</comment>
<organism evidence="4 5">
    <name type="scientific">Candidatus Halomonas stercoripullorum</name>
    <dbReference type="NCBI Taxonomy" id="2838617"/>
    <lineage>
        <taxon>Bacteria</taxon>
        <taxon>Pseudomonadati</taxon>
        <taxon>Pseudomonadota</taxon>
        <taxon>Gammaproteobacteria</taxon>
        <taxon>Oceanospirillales</taxon>
        <taxon>Halomonadaceae</taxon>
        <taxon>Halomonas</taxon>
    </lineage>
</organism>
<dbReference type="PIRSF" id="PIRSF029218">
    <property type="entry name" value="ParE"/>
    <property type="match status" value="1"/>
</dbReference>
<comment type="similarity">
    <text evidence="1 3">Belongs to the RelE toxin family.</text>
</comment>
<reference evidence="4" key="2">
    <citation type="submission" date="2021-04" db="EMBL/GenBank/DDBJ databases">
        <authorList>
            <person name="Gilroy R."/>
        </authorList>
    </citation>
    <scope>NUCLEOTIDE SEQUENCE</scope>
    <source>
        <strain evidence="4">1193</strain>
    </source>
</reference>
<gene>
    <name evidence="4" type="ORF">H9854_10110</name>
</gene>
<keyword evidence="2" id="KW-1277">Toxin-antitoxin system</keyword>
<dbReference type="EMBL" id="DXFC01000300">
    <property type="protein sequence ID" value="HIX62572.1"/>
    <property type="molecule type" value="Genomic_DNA"/>
</dbReference>
<dbReference type="Proteomes" id="UP000824248">
    <property type="component" value="Unassembled WGS sequence"/>
</dbReference>
<dbReference type="Gene3D" id="3.30.2310.20">
    <property type="entry name" value="RelE-like"/>
    <property type="match status" value="1"/>
</dbReference>
<accession>A0A9D2B5U1</accession>
<dbReference type="PANTHER" id="PTHR33755">
    <property type="entry name" value="TOXIN PARE1-RELATED"/>
    <property type="match status" value="1"/>
</dbReference>
<evidence type="ECO:0000313" key="5">
    <source>
        <dbReference type="Proteomes" id="UP000824248"/>
    </source>
</evidence>
<evidence type="ECO:0000256" key="1">
    <source>
        <dbReference type="ARBA" id="ARBA00006226"/>
    </source>
</evidence>
<evidence type="ECO:0000256" key="2">
    <source>
        <dbReference type="ARBA" id="ARBA00022649"/>
    </source>
</evidence>
<dbReference type="AlphaFoldDB" id="A0A9D2B5U1"/>
<sequence>MGYKLSNLAAEDFANIYEYTLLNFGVLQADAYTESLENTFHLLAGSPLMAKECSEIVAGVRRHDHQQHSIFYRCRERDILVIRILHQQMVPLRDLFDI</sequence>
<evidence type="ECO:0000313" key="4">
    <source>
        <dbReference type="EMBL" id="HIX62572.1"/>
    </source>
</evidence>
<name>A0A9D2B5U1_9GAMM</name>
<dbReference type="InterPro" id="IPR051803">
    <property type="entry name" value="TA_system_RelE-like_toxin"/>
</dbReference>
<dbReference type="Pfam" id="PF05016">
    <property type="entry name" value="ParE_toxin"/>
    <property type="match status" value="1"/>
</dbReference>
<dbReference type="InterPro" id="IPR007712">
    <property type="entry name" value="RelE/ParE_toxin"/>
</dbReference>
<dbReference type="InterPro" id="IPR028344">
    <property type="entry name" value="ParE1/4"/>
</dbReference>
<proteinExistence type="inferred from homology"/>
<reference evidence="4" key="1">
    <citation type="journal article" date="2021" name="PeerJ">
        <title>Extensive microbial diversity within the chicken gut microbiome revealed by metagenomics and culture.</title>
        <authorList>
            <person name="Gilroy R."/>
            <person name="Ravi A."/>
            <person name="Getino M."/>
            <person name="Pursley I."/>
            <person name="Horton D.L."/>
            <person name="Alikhan N.F."/>
            <person name="Baker D."/>
            <person name="Gharbi K."/>
            <person name="Hall N."/>
            <person name="Watson M."/>
            <person name="Adriaenssens E.M."/>
            <person name="Foster-Nyarko E."/>
            <person name="Jarju S."/>
            <person name="Secka A."/>
            <person name="Antonio M."/>
            <person name="Oren A."/>
            <person name="Chaudhuri R.R."/>
            <person name="La Ragione R."/>
            <person name="Hildebrand F."/>
            <person name="Pallen M.J."/>
        </authorList>
    </citation>
    <scope>NUCLEOTIDE SEQUENCE</scope>
    <source>
        <strain evidence="4">1193</strain>
    </source>
</reference>